<protein>
    <submittedName>
        <fullName evidence="2">DNA, SC003</fullName>
    </submittedName>
</protein>
<sequence length="141" mass="15489">MDISTATMWRACGPLTCEGASHGSPAKTQMPTPQPPDMPQAKTLSRDISDETAAVIDGWRITHLTQDPFGQIATAELHITAPVLTAVLDYHSASSDYYLRGPHDTGVPVQGQEHTYRRVGHIWELGMSHFQALERQSIVLI</sequence>
<evidence type="ECO:0000313" key="3">
    <source>
        <dbReference type="Proteomes" id="UP000006564"/>
    </source>
</evidence>
<organism evidence="2 3">
    <name type="scientific">Aspergillus oryzae (strain ATCC 42149 / RIB 40)</name>
    <name type="common">Yellow koji mold</name>
    <dbReference type="NCBI Taxonomy" id="510516"/>
    <lineage>
        <taxon>Eukaryota</taxon>
        <taxon>Fungi</taxon>
        <taxon>Dikarya</taxon>
        <taxon>Ascomycota</taxon>
        <taxon>Pezizomycotina</taxon>
        <taxon>Eurotiomycetes</taxon>
        <taxon>Eurotiomycetidae</taxon>
        <taxon>Eurotiales</taxon>
        <taxon>Aspergillaceae</taxon>
        <taxon>Aspergillus</taxon>
        <taxon>Aspergillus subgen. Circumdati</taxon>
    </lineage>
</organism>
<gene>
    <name evidence="2" type="ORF">AO090003000115</name>
</gene>
<dbReference type="KEGG" id="aor:AO090003000115"/>
<dbReference type="HOGENOM" id="CLU_1824912_0_0_1"/>
<evidence type="ECO:0000256" key="1">
    <source>
        <dbReference type="SAM" id="MobiDB-lite"/>
    </source>
</evidence>
<name>Q2UM72_ASPOR</name>
<reference evidence="2 3" key="1">
    <citation type="journal article" date="2005" name="Nature">
        <title>Genome sequencing and analysis of Aspergillus oryzae.</title>
        <authorList>
            <person name="Machida M."/>
            <person name="Asai K."/>
            <person name="Sano M."/>
            <person name="Tanaka T."/>
            <person name="Kumagai T."/>
            <person name="Terai G."/>
            <person name="Kusumoto K."/>
            <person name="Arima T."/>
            <person name="Akita O."/>
            <person name="Kashiwagi Y."/>
            <person name="Abe K."/>
            <person name="Gomi K."/>
            <person name="Horiuchi H."/>
            <person name="Kitamoto K."/>
            <person name="Kobayashi T."/>
            <person name="Takeuchi M."/>
            <person name="Denning D.W."/>
            <person name="Galagan J.E."/>
            <person name="Nierman W.C."/>
            <person name="Yu J."/>
            <person name="Archer D.B."/>
            <person name="Bennett J.W."/>
            <person name="Bhatnagar D."/>
            <person name="Cleveland T.E."/>
            <person name="Fedorova N.D."/>
            <person name="Gotoh O."/>
            <person name="Horikawa H."/>
            <person name="Hosoyama A."/>
            <person name="Ichinomiya M."/>
            <person name="Igarashi R."/>
            <person name="Iwashita K."/>
            <person name="Juvvadi P.R."/>
            <person name="Kato M."/>
            <person name="Kato Y."/>
            <person name="Kin T."/>
            <person name="Kokubun A."/>
            <person name="Maeda H."/>
            <person name="Maeyama N."/>
            <person name="Maruyama J."/>
            <person name="Nagasaki H."/>
            <person name="Nakajima T."/>
            <person name="Oda K."/>
            <person name="Okada K."/>
            <person name="Paulsen I."/>
            <person name="Sakamoto K."/>
            <person name="Sawano T."/>
            <person name="Takahashi M."/>
            <person name="Takase K."/>
            <person name="Terabayashi Y."/>
            <person name="Wortman J."/>
            <person name="Yamada O."/>
            <person name="Yamagata Y."/>
            <person name="Anazawa H."/>
            <person name="Hata Y."/>
            <person name="Koide Y."/>
            <person name="Komori T."/>
            <person name="Koyama Y."/>
            <person name="Minetoki T."/>
            <person name="Suharnan S."/>
            <person name="Tanaka A."/>
            <person name="Isono K."/>
            <person name="Kuhara S."/>
            <person name="Ogasawara N."/>
            <person name="Kikuchi H."/>
        </authorList>
    </citation>
    <scope>NUCLEOTIDE SEQUENCE [LARGE SCALE GENOMIC DNA]</scope>
    <source>
        <strain evidence="3">ATCC 42149 / RIB 40</strain>
    </source>
</reference>
<dbReference type="Proteomes" id="UP000006564">
    <property type="component" value="Chromosome 2"/>
</dbReference>
<dbReference type="EMBL" id="AP007155">
    <property type="protein sequence ID" value="BAE57343.1"/>
    <property type="molecule type" value="Genomic_DNA"/>
</dbReference>
<dbReference type="RefSeq" id="XP_023089834.1">
    <property type="nucleotide sequence ID" value="XM_023234740.1"/>
</dbReference>
<dbReference type="GeneID" id="5991328"/>
<dbReference type="AlphaFoldDB" id="Q2UM72"/>
<feature type="region of interest" description="Disordered" evidence="1">
    <location>
        <begin position="17"/>
        <end position="45"/>
    </location>
</feature>
<proteinExistence type="predicted"/>
<accession>Q2UM72</accession>
<keyword evidence="3" id="KW-1185">Reference proteome</keyword>
<evidence type="ECO:0000313" key="2">
    <source>
        <dbReference type="EMBL" id="BAE57343.1"/>
    </source>
</evidence>
<dbReference type="VEuPathDB" id="FungiDB:AO090003000115"/>
<dbReference type="EMBL" id="BA000050">
    <property type="protein sequence ID" value="BAE57343.1"/>
    <property type="molecule type" value="Genomic_DNA"/>
</dbReference>